<keyword evidence="2" id="KW-0449">Lipoprotein</keyword>
<dbReference type="Gene3D" id="1.20.1600.10">
    <property type="entry name" value="Outer membrane efflux proteins (OEP)"/>
    <property type="match status" value="1"/>
</dbReference>
<keyword evidence="5" id="KW-1185">Reference proteome</keyword>
<dbReference type="EMBL" id="JAVVDO010000025">
    <property type="protein sequence ID" value="MDT8332321.1"/>
    <property type="molecule type" value="Genomic_DNA"/>
</dbReference>
<comment type="caution">
    <text evidence="4">The sequence shown here is derived from an EMBL/GenBank/DDBJ whole genome shotgun (WGS) entry which is preliminary data.</text>
</comment>
<keyword evidence="2" id="KW-1134">Transmembrane beta strand</keyword>
<comment type="subcellular location">
    <subcellularLocation>
        <location evidence="2">Cell membrane</location>
        <topology evidence="2">Lipid-anchor</topology>
    </subcellularLocation>
</comment>
<dbReference type="SUPFAM" id="SSF56954">
    <property type="entry name" value="Outer membrane efflux proteins (OEP)"/>
    <property type="match status" value="1"/>
</dbReference>
<keyword evidence="2" id="KW-0812">Transmembrane</keyword>
<dbReference type="InterPro" id="IPR010131">
    <property type="entry name" value="MdtP/NodT-like"/>
</dbReference>
<comment type="similarity">
    <text evidence="1 2">Belongs to the outer membrane factor (OMF) (TC 1.B.17) family.</text>
</comment>
<sequence length="566" mass="60164">MHPTRPPRPVPGQAAPRRAPRLTATPLALPLALSLLAGCTVGPDFTPPKAEAPPAWNDATRAPTQAVTLRADPDPHWWTGFNDPILTSLVERAVSGNLDLQQAVLRVVQARQSEAAARAAGLPSLNGTGSYTRQQLGLQGTIRRSGLAQRLDGLGGEAASAGDTLIDKLNGPVDLFQAGFDASWELDLFGRVRRSVEQSQAQTQAQAEAVNDALVTLQAEVVQAYAGLRGAQALAQSQRENVQTAQDILDLTQRQRRQGLVTELDVENQRTQLFTLRAQLPTYERQVRQAMNRLAILTGQPPGALDAELEMARPIPPTPPAVPVGLPASLARRRPDIRQAEARLHAATAGVGVAVANFYPDISLTGSLGARGLEASSLTNWSNHFYSFGPSISLPIFQGGRLTANLRTARAQQAEAALAYRGTVLNALGEVEDSLVAYRTDRAQLESLDQSVRSAETALSLARSRYNSGLSNFIDVLDTQRSLVQARQQRLQATLSLTSDLVSLYKALGGGWQDVAPPQVAAIPPPATARGPSTPIESLSPDSLAGIDKPGTIVPLTPATGPAAGR</sequence>
<dbReference type="Gene3D" id="2.20.200.10">
    <property type="entry name" value="Outer membrane efflux proteins (OEP)"/>
    <property type="match status" value="1"/>
</dbReference>
<dbReference type="Proteomes" id="UP001258945">
    <property type="component" value="Unassembled WGS sequence"/>
</dbReference>
<protein>
    <submittedName>
        <fullName evidence="4">Efflux transporter outer membrane subunit</fullName>
    </submittedName>
</protein>
<evidence type="ECO:0000256" key="2">
    <source>
        <dbReference type="RuleBase" id="RU362097"/>
    </source>
</evidence>
<evidence type="ECO:0000256" key="1">
    <source>
        <dbReference type="ARBA" id="ARBA00007613"/>
    </source>
</evidence>
<keyword evidence="2" id="KW-0732">Signal</keyword>
<feature type="region of interest" description="Disordered" evidence="3">
    <location>
        <begin position="524"/>
        <end position="566"/>
    </location>
</feature>
<feature type="chain" id="PRO_5044977261" evidence="2">
    <location>
        <begin position="38"/>
        <end position="566"/>
    </location>
</feature>
<dbReference type="Pfam" id="PF02321">
    <property type="entry name" value="OEP"/>
    <property type="match status" value="2"/>
</dbReference>
<keyword evidence="2" id="KW-0564">Palmitate</keyword>
<keyword evidence="2" id="KW-0472">Membrane</keyword>
<evidence type="ECO:0000313" key="5">
    <source>
        <dbReference type="Proteomes" id="UP001258945"/>
    </source>
</evidence>
<proteinExistence type="inferred from homology"/>
<dbReference type="RefSeq" id="WP_314282947.1">
    <property type="nucleotide sequence ID" value="NZ_JAVVDO010000025.1"/>
</dbReference>
<feature type="signal peptide" evidence="2">
    <location>
        <begin position="1"/>
        <end position="37"/>
    </location>
</feature>
<reference evidence="4 5" key="1">
    <citation type="journal article" date="2019" name="Microb. Pathog.">
        <title>Comparison of VITEK 2, MALDI-TOF MS, 16S rRNA gene sequencing, and whole-genome sequencing for identification of Roseomonas mucosa.</title>
        <authorList>
            <person name="Rudolph W.W."/>
            <person name="Gunzer F."/>
            <person name="Trauth M."/>
            <person name="Bunk B."/>
            <person name="Bigge R."/>
            <person name="Schrottner P."/>
        </authorList>
    </citation>
    <scope>NUCLEOTIDE SEQUENCE [LARGE SCALE GENOMIC DNA]</scope>
    <source>
        <strain evidence="4 5">DSM 103800</strain>
    </source>
</reference>
<gene>
    <name evidence="4" type="ORF">RQ831_14765</name>
</gene>
<organism evidence="4 5">
    <name type="scientific">Roseomonas gilardii</name>
    <dbReference type="NCBI Taxonomy" id="257708"/>
    <lineage>
        <taxon>Bacteria</taxon>
        <taxon>Pseudomonadati</taxon>
        <taxon>Pseudomonadota</taxon>
        <taxon>Alphaproteobacteria</taxon>
        <taxon>Acetobacterales</taxon>
        <taxon>Roseomonadaceae</taxon>
        <taxon>Roseomonas</taxon>
    </lineage>
</organism>
<accession>A0ABU3MIQ9</accession>
<dbReference type="PANTHER" id="PTHR30203:SF25">
    <property type="entry name" value="OUTER MEMBRANE PROTEIN-RELATED"/>
    <property type="match status" value="1"/>
</dbReference>
<dbReference type="PANTHER" id="PTHR30203">
    <property type="entry name" value="OUTER MEMBRANE CATION EFFLUX PROTEIN"/>
    <property type="match status" value="1"/>
</dbReference>
<feature type="region of interest" description="Disordered" evidence="3">
    <location>
        <begin position="1"/>
        <end position="20"/>
    </location>
</feature>
<dbReference type="NCBIfam" id="TIGR01845">
    <property type="entry name" value="outer_NodT"/>
    <property type="match status" value="1"/>
</dbReference>
<dbReference type="InterPro" id="IPR003423">
    <property type="entry name" value="OMP_efflux"/>
</dbReference>
<feature type="compositionally biased region" description="Pro residues" evidence="3">
    <location>
        <begin position="1"/>
        <end position="10"/>
    </location>
</feature>
<evidence type="ECO:0000256" key="3">
    <source>
        <dbReference type="SAM" id="MobiDB-lite"/>
    </source>
</evidence>
<name>A0ABU3MIQ9_9PROT</name>
<evidence type="ECO:0000313" key="4">
    <source>
        <dbReference type="EMBL" id="MDT8332321.1"/>
    </source>
</evidence>